<dbReference type="eggNOG" id="ENOG502QQ2M">
    <property type="taxonomic scope" value="Eukaryota"/>
</dbReference>
<gene>
    <name evidence="22" type="ORF">Csa_1G586250</name>
</gene>
<evidence type="ECO:0000256" key="3">
    <source>
        <dbReference type="ARBA" id="ARBA00006873"/>
    </source>
</evidence>
<dbReference type="Proteomes" id="UP000029981">
    <property type="component" value="Chromosome 1"/>
</dbReference>
<feature type="binding site" evidence="16">
    <location>
        <position position="236"/>
    </location>
    <ligand>
        <name>Ca(2+)</name>
        <dbReference type="ChEBI" id="CHEBI:29108"/>
        <label>2</label>
    </ligand>
</feature>
<dbReference type="PRINTS" id="PR00458">
    <property type="entry name" value="PEROXIDASE"/>
</dbReference>
<keyword evidence="5 19" id="KW-0575">Peroxidase</keyword>
<dbReference type="EMBL" id="CM002922">
    <property type="protein sequence ID" value="KGN66212.1"/>
    <property type="molecule type" value="Genomic_DNA"/>
</dbReference>
<dbReference type="InterPro" id="IPR002016">
    <property type="entry name" value="Haem_peroxidase"/>
</dbReference>
<evidence type="ECO:0000256" key="19">
    <source>
        <dbReference type="RuleBase" id="RU362060"/>
    </source>
</evidence>
<dbReference type="KEGG" id="csv:101206193"/>
<feature type="disulfide bond" evidence="18">
    <location>
        <begin position="33"/>
        <end position="113"/>
    </location>
</feature>
<dbReference type="PANTHER" id="PTHR31388:SF5">
    <property type="entry name" value="PEROXIDASE"/>
    <property type="match status" value="1"/>
</dbReference>
<reference evidence="22" key="4">
    <citation type="journal article" date="2010" name="BMC Genomics">
        <title>Transcriptome sequencing and comparative analysis of cucumber flowers with different sex types.</title>
        <authorList>
            <person name="Guo S."/>
            <person name="Zheng Y."/>
            <person name="Joung J.G."/>
            <person name="Liu S."/>
            <person name="Zhang Z."/>
            <person name="Crasta O.R."/>
            <person name="Sobral B.W."/>
            <person name="Xu Y."/>
            <person name="Huang S."/>
            <person name="Fei Z."/>
        </authorList>
    </citation>
    <scope>NUCLEOTIDE SEQUENCE [LARGE SCALE GENOMIC DNA]</scope>
</reference>
<evidence type="ECO:0000256" key="12">
    <source>
        <dbReference type="ARBA" id="ARBA00023180"/>
    </source>
</evidence>
<dbReference type="InterPro" id="IPR033905">
    <property type="entry name" value="Secretory_peroxidase"/>
</dbReference>
<evidence type="ECO:0000256" key="5">
    <source>
        <dbReference type="ARBA" id="ARBA00022559"/>
    </source>
</evidence>
<comment type="function">
    <text evidence="2">Removal of H(2)O(2), oxidation of toxic reductants, biosynthesis and degradation of lignin, suberization, auxin catabolism, response to environmental stresses such as wounding, pathogen attack and oxidative stress. These functions might be dependent on each isozyme/isoform in each plant tissue.</text>
</comment>
<keyword evidence="7 16" id="KW-0479">Metal-binding</keyword>
<evidence type="ECO:0000256" key="15">
    <source>
        <dbReference type="PIRSR" id="PIRSR600823-2"/>
    </source>
</evidence>
<dbReference type="EC" id="1.11.1.7" evidence="4 19"/>
<evidence type="ECO:0000256" key="17">
    <source>
        <dbReference type="PIRSR" id="PIRSR600823-4"/>
    </source>
</evidence>
<comment type="similarity">
    <text evidence="3">Belongs to the peroxidase family. Ascorbate peroxidase subfamily.</text>
</comment>
<evidence type="ECO:0000256" key="13">
    <source>
        <dbReference type="ARBA" id="ARBA00023324"/>
    </source>
</evidence>
<reference evidence="22 23" key="2">
    <citation type="journal article" date="2009" name="Nat. Genet.">
        <title>The genome of the cucumber, Cucumis sativus L.</title>
        <authorList>
            <person name="Huang S."/>
            <person name="Li R."/>
            <person name="Zhang Z."/>
            <person name="Li L."/>
            <person name="Gu X."/>
            <person name="Fan W."/>
            <person name="Lucas W.J."/>
            <person name="Wang X."/>
            <person name="Xie B."/>
            <person name="Ni P."/>
            <person name="Ren Y."/>
            <person name="Zhu H."/>
            <person name="Li J."/>
            <person name="Lin K."/>
            <person name="Jin W."/>
            <person name="Fei Z."/>
            <person name="Li G."/>
            <person name="Staub J."/>
            <person name="Kilian A."/>
            <person name="van der Vossen E.A."/>
            <person name="Wu Y."/>
            <person name="Guo J."/>
            <person name="He J."/>
            <person name="Jia Z."/>
            <person name="Ren Y."/>
            <person name="Tian G."/>
            <person name="Lu Y."/>
            <person name="Ruan J."/>
            <person name="Qian W."/>
            <person name="Wang M."/>
            <person name="Huang Q."/>
            <person name="Li B."/>
            <person name="Xuan Z."/>
            <person name="Cao J."/>
            <person name="Asan"/>
            <person name="Wu Z."/>
            <person name="Zhang J."/>
            <person name="Cai Q."/>
            <person name="Bai Y."/>
            <person name="Zhao B."/>
            <person name="Han Y."/>
            <person name="Li Y."/>
            <person name="Li X."/>
            <person name="Wang S."/>
            <person name="Shi Q."/>
            <person name="Liu S."/>
            <person name="Cho W.K."/>
            <person name="Kim J.Y."/>
            <person name="Xu Y."/>
            <person name="Heller-Uszynska K."/>
            <person name="Miao H."/>
            <person name="Cheng Z."/>
            <person name="Zhang S."/>
            <person name="Wu J."/>
            <person name="Yang Y."/>
            <person name="Kang H."/>
            <person name="Li M."/>
            <person name="Liang H."/>
            <person name="Ren X."/>
            <person name="Shi Z."/>
            <person name="Wen M."/>
            <person name="Jian M."/>
            <person name="Yang H."/>
            <person name="Zhang G."/>
            <person name="Yang Z."/>
            <person name="Chen R."/>
            <person name="Liu S."/>
            <person name="Li J."/>
            <person name="Ma L."/>
            <person name="Liu H."/>
            <person name="Zhou Y."/>
            <person name="Zhao J."/>
            <person name="Fang X."/>
            <person name="Li G."/>
            <person name="Fang L."/>
            <person name="Li Y."/>
            <person name="Liu D."/>
            <person name="Zheng H."/>
            <person name="Zhang Y."/>
            <person name="Qin N."/>
            <person name="Li Z."/>
            <person name="Yang G."/>
            <person name="Yang S."/>
            <person name="Bolund L."/>
            <person name="Kristiansen K."/>
            <person name="Zheng H."/>
            <person name="Li S."/>
            <person name="Zhang X."/>
            <person name="Yang H."/>
            <person name="Wang J."/>
            <person name="Sun R."/>
            <person name="Zhang B."/>
            <person name="Jiang S."/>
            <person name="Wang J."/>
            <person name="Du Y."/>
            <person name="Li S."/>
        </authorList>
    </citation>
    <scope>NUCLEOTIDE SEQUENCE [LARGE SCALE GENOMIC DNA]</scope>
    <source>
        <strain evidence="23">cv. 9930</strain>
    </source>
</reference>
<evidence type="ECO:0000259" key="20">
    <source>
        <dbReference type="PROSITE" id="PS50873"/>
    </source>
</evidence>
<evidence type="ECO:0000256" key="18">
    <source>
        <dbReference type="PIRSR" id="PIRSR600823-5"/>
    </source>
</evidence>
<dbReference type="GO" id="GO:0020037">
    <property type="term" value="F:heme binding"/>
    <property type="evidence" value="ECO:0007669"/>
    <property type="project" value="UniProtKB-UniRule"/>
</dbReference>
<reference evidence="22" key="3">
    <citation type="journal article" date="2009" name="PLoS ONE">
        <title>An integrated genetic and cytogenetic map of the cucumber genome.</title>
        <authorList>
            <person name="Ren Y."/>
            <person name="Zhang Z."/>
            <person name="Liu J."/>
            <person name="Staub J.E."/>
            <person name="Han Y."/>
            <person name="Cheng Z."/>
            <person name="Li X."/>
            <person name="Lu J."/>
            <person name="Miao H."/>
            <person name="Kang H."/>
            <person name="Xie B."/>
            <person name="Gu X."/>
            <person name="Wang X."/>
            <person name="Du Y."/>
            <person name="Jin W."/>
            <person name="Huang S."/>
        </authorList>
    </citation>
    <scope>NUCLEOTIDE SEQUENCE [LARGE SCALE GENOMIC DNA]</scope>
</reference>
<feature type="disulfide bond" evidence="18">
    <location>
        <begin position="119"/>
        <end position="311"/>
    </location>
</feature>
<evidence type="ECO:0000256" key="7">
    <source>
        <dbReference type="ARBA" id="ARBA00022723"/>
    </source>
</evidence>
<keyword evidence="23" id="KW-1185">Reference proteome</keyword>
<dbReference type="GO" id="GO:0042744">
    <property type="term" value="P:hydrogen peroxide catabolic process"/>
    <property type="evidence" value="ECO:0007669"/>
    <property type="project" value="UniProtKB-KW"/>
</dbReference>
<keyword evidence="13 19" id="KW-0376">Hydrogen peroxide</keyword>
<feature type="signal peptide" evidence="19">
    <location>
        <begin position="1"/>
        <end position="22"/>
    </location>
</feature>
<keyword evidence="8 16" id="KW-0106">Calcium</keyword>
<evidence type="ECO:0000256" key="8">
    <source>
        <dbReference type="ARBA" id="ARBA00022837"/>
    </source>
</evidence>
<dbReference type="GO" id="GO:0005576">
    <property type="term" value="C:extracellular region"/>
    <property type="evidence" value="ECO:0007669"/>
    <property type="project" value="UniProtKB-SubCell"/>
</dbReference>
<dbReference type="PROSITE" id="PS00436">
    <property type="entry name" value="PEROXIDASE_2"/>
    <property type="match status" value="1"/>
</dbReference>
<feature type="binding site" evidence="16">
    <location>
        <position position="65"/>
    </location>
    <ligand>
        <name>Ca(2+)</name>
        <dbReference type="ChEBI" id="CHEBI:29108"/>
        <label>1</label>
    </ligand>
</feature>
<feature type="active site" description="Proton acceptor" evidence="14">
    <location>
        <position position="64"/>
    </location>
</feature>
<evidence type="ECO:0000256" key="9">
    <source>
        <dbReference type="ARBA" id="ARBA00023002"/>
    </source>
</evidence>
<evidence type="ECO:0000313" key="22">
    <source>
        <dbReference type="EMBL" id="KGN66212.1"/>
    </source>
</evidence>
<keyword evidence="10 16" id="KW-0408">Iron</keyword>
<evidence type="ECO:0000256" key="4">
    <source>
        <dbReference type="ARBA" id="ARBA00012313"/>
    </source>
</evidence>
<feature type="binding site" evidence="16">
    <location>
        <position position="68"/>
    </location>
    <ligand>
        <name>Ca(2+)</name>
        <dbReference type="ChEBI" id="CHEBI:29108"/>
        <label>1</label>
    </ligand>
</feature>
<dbReference type="AlphaFoldDB" id="C7AG76"/>
<feature type="binding site" evidence="16">
    <location>
        <position position="86"/>
    </location>
    <ligand>
        <name>Ca(2+)</name>
        <dbReference type="ChEBI" id="CHEBI:29108"/>
        <label>1</label>
    </ligand>
</feature>
<dbReference type="InterPro" id="IPR019794">
    <property type="entry name" value="Peroxidases_AS"/>
</dbReference>
<feature type="binding site" description="axial binding residue" evidence="16">
    <location>
        <position position="191"/>
    </location>
    <ligand>
        <name>heme b</name>
        <dbReference type="ChEBI" id="CHEBI:60344"/>
    </ligand>
    <ligandPart>
        <name>Fe</name>
        <dbReference type="ChEBI" id="CHEBI:18248"/>
    </ligandPart>
</feature>
<dbReference type="GO" id="GO:0046872">
    <property type="term" value="F:metal ion binding"/>
    <property type="evidence" value="ECO:0007669"/>
    <property type="project" value="UniProtKB-UniRule"/>
</dbReference>
<evidence type="ECO:0000256" key="16">
    <source>
        <dbReference type="PIRSR" id="PIRSR600823-3"/>
    </source>
</evidence>
<keyword evidence="12" id="KW-0325">Glycoprotein</keyword>
<feature type="disulfide bond" evidence="18">
    <location>
        <begin position="66"/>
        <end position="71"/>
    </location>
</feature>
<protein>
    <recommendedName>
        <fullName evidence="4 19">Peroxidase</fullName>
        <ecNumber evidence="4 19">1.11.1.7</ecNumber>
    </recommendedName>
</protein>
<feature type="disulfide bond" evidence="18">
    <location>
        <begin position="198"/>
        <end position="223"/>
    </location>
</feature>
<dbReference type="STRING" id="3659.C7AG76"/>
<evidence type="ECO:0000256" key="2">
    <source>
        <dbReference type="ARBA" id="ARBA00002322"/>
    </source>
</evidence>
<dbReference type="EMBL" id="FJ529216">
    <property type="protein sequence ID" value="ACT78791.1"/>
    <property type="molecule type" value="Genomic_DNA"/>
</dbReference>
<dbReference type="InterPro" id="IPR010255">
    <property type="entry name" value="Haem_peroxidase_sf"/>
</dbReference>
<comment type="similarity">
    <text evidence="19">Belongs to the peroxidase family. Classical plant (class III) peroxidase subfamily.</text>
</comment>
<evidence type="ECO:0000256" key="10">
    <source>
        <dbReference type="ARBA" id="ARBA00023004"/>
    </source>
</evidence>
<evidence type="ECO:0000256" key="6">
    <source>
        <dbReference type="ARBA" id="ARBA00022617"/>
    </source>
</evidence>
<dbReference type="PROSITE" id="PS50873">
    <property type="entry name" value="PEROXIDASE_4"/>
    <property type="match status" value="1"/>
</dbReference>
<evidence type="ECO:0000256" key="1">
    <source>
        <dbReference type="ARBA" id="ARBA00000189"/>
    </source>
</evidence>
<dbReference type="PANTHER" id="PTHR31388">
    <property type="entry name" value="PEROXIDASE 72-RELATED"/>
    <property type="match status" value="1"/>
</dbReference>
<sequence>MASINVSYFFIVLFLLAFSANAELSSHFYSKSCPRLKWIVRAGMAKAVNRDKRMGASMLRMFFHDCFVNGCEASVLLDDTPTMRGEKNAFPNRNSLRGFEVIDDIKTEVEAACKETVSCADILALAARDGADLLGGPFWDVRLGRRDSRTASESEANNNLPAPSSNLSTLISMFAVKGFNANEMTAMSGAHTIGMGQCQFFRTRIYNDTNINSAFAAQRRANCPLNGGDSNLAPLDSTDIKFDNKYFIDLINQCGLFHSDQELSNGGSQDALVRTYSMNSITFRKDFENAMIKMGNLSPASGTITEIRKNCRVVN</sequence>
<dbReference type="PROSITE" id="PS00435">
    <property type="entry name" value="PEROXIDASE_1"/>
    <property type="match status" value="1"/>
</dbReference>
<feature type="site" description="Transition state stabilizer" evidence="17">
    <location>
        <position position="60"/>
    </location>
</feature>
<organism evidence="21">
    <name type="scientific">Cucumis sativus</name>
    <name type="common">Cucumber</name>
    <dbReference type="NCBI Taxonomy" id="3659"/>
    <lineage>
        <taxon>Eukaryota</taxon>
        <taxon>Viridiplantae</taxon>
        <taxon>Streptophyta</taxon>
        <taxon>Embryophyta</taxon>
        <taxon>Tracheophyta</taxon>
        <taxon>Spermatophyta</taxon>
        <taxon>Magnoliopsida</taxon>
        <taxon>eudicotyledons</taxon>
        <taxon>Gunneridae</taxon>
        <taxon>Pentapetalae</taxon>
        <taxon>rosids</taxon>
        <taxon>fabids</taxon>
        <taxon>Cucurbitales</taxon>
        <taxon>Cucurbitaceae</taxon>
        <taxon>Benincaseae</taxon>
        <taxon>Cucumis</taxon>
    </lineage>
</organism>
<keyword evidence="19" id="KW-0732">Signal</keyword>
<feature type="chain" id="PRO_5007361037" description="Peroxidase" evidence="19">
    <location>
        <begin position="23"/>
        <end position="315"/>
    </location>
</feature>
<dbReference type="OMA" id="RRANCPT"/>
<dbReference type="Pfam" id="PF00141">
    <property type="entry name" value="peroxidase"/>
    <property type="match status" value="1"/>
</dbReference>
<dbReference type="CDD" id="cd00693">
    <property type="entry name" value="secretory_peroxidase"/>
    <property type="match status" value="1"/>
</dbReference>
<evidence type="ECO:0000256" key="14">
    <source>
        <dbReference type="PIRSR" id="PIRSR600823-1"/>
    </source>
</evidence>
<dbReference type="InterPro" id="IPR000823">
    <property type="entry name" value="Peroxidase_pln"/>
</dbReference>
<comment type="cofactor">
    <cofactor evidence="16 19">
        <name>heme b</name>
        <dbReference type="ChEBI" id="CHEBI:60344"/>
    </cofactor>
    <text evidence="16 19">Binds 1 heme b (iron(II)-protoporphyrin IX) group per subunit.</text>
</comment>
<dbReference type="FunFam" id="1.10.420.10:FF:000001">
    <property type="entry name" value="Peroxidase"/>
    <property type="match status" value="1"/>
</dbReference>
<dbReference type="InterPro" id="IPR019793">
    <property type="entry name" value="Peroxidases_heam-ligand_BS"/>
</dbReference>
<feature type="binding site" evidence="16">
    <location>
        <position position="74"/>
    </location>
    <ligand>
        <name>Ca(2+)</name>
        <dbReference type="ChEBI" id="CHEBI:29108"/>
        <label>1</label>
    </ligand>
</feature>
<dbReference type="GO" id="GO:0140825">
    <property type="term" value="F:lactoperoxidase activity"/>
    <property type="evidence" value="ECO:0007669"/>
    <property type="project" value="UniProtKB-EC"/>
</dbReference>
<accession>C7AG76</accession>
<dbReference type="Gene3D" id="1.10.520.10">
    <property type="match status" value="1"/>
</dbReference>
<feature type="binding site" evidence="16">
    <location>
        <position position="70"/>
    </location>
    <ligand>
        <name>Ca(2+)</name>
        <dbReference type="ChEBI" id="CHEBI:29108"/>
        <label>1</label>
    </ligand>
</feature>
<evidence type="ECO:0000313" key="21">
    <source>
        <dbReference type="EMBL" id="ACT78791.1"/>
    </source>
</evidence>
<feature type="binding site" evidence="16">
    <location>
        <position position="243"/>
    </location>
    <ligand>
        <name>Ca(2+)</name>
        <dbReference type="ChEBI" id="CHEBI:29108"/>
        <label>2</label>
    </ligand>
</feature>
<feature type="binding site" evidence="16">
    <location>
        <position position="192"/>
    </location>
    <ligand>
        <name>Ca(2+)</name>
        <dbReference type="ChEBI" id="CHEBI:29108"/>
        <label>2</label>
    </ligand>
</feature>
<keyword evidence="9 19" id="KW-0560">Oxidoreductase</keyword>
<dbReference type="GO" id="GO:0009505">
    <property type="term" value="C:plant-type cell wall"/>
    <property type="evidence" value="ECO:0000318"/>
    <property type="project" value="GO_Central"/>
</dbReference>
<feature type="binding site" evidence="15">
    <location>
        <position position="161"/>
    </location>
    <ligand>
        <name>substrate</name>
    </ligand>
</feature>
<keyword evidence="6 19" id="KW-0349">Heme</keyword>
<keyword evidence="11 18" id="KW-1015">Disulfide bond</keyword>
<dbReference type="Gramene" id="KGN66212">
    <property type="protein sequence ID" value="KGN66212"/>
    <property type="gene ID" value="Csa_1G586250"/>
</dbReference>
<dbReference type="SUPFAM" id="SSF48113">
    <property type="entry name" value="Heme-dependent peroxidases"/>
    <property type="match status" value="1"/>
</dbReference>
<dbReference type="GO" id="GO:0006979">
    <property type="term" value="P:response to oxidative stress"/>
    <property type="evidence" value="ECO:0007669"/>
    <property type="project" value="UniProtKB-UniRule"/>
</dbReference>
<feature type="domain" description="Plant heme peroxidase family profile" evidence="20">
    <location>
        <begin position="23"/>
        <end position="315"/>
    </location>
</feature>
<dbReference type="PRINTS" id="PR00461">
    <property type="entry name" value="PLPEROXIDASE"/>
</dbReference>
<comment type="subcellular location">
    <subcellularLocation>
        <location evidence="19">Secreted</location>
    </subcellularLocation>
</comment>
<reference evidence="22" key="5">
    <citation type="journal article" date="2011" name="BMC Genomics">
        <title>RNA-Seq improves annotation of protein-coding genes in the cucumber genome.</title>
        <authorList>
            <person name="Li Z."/>
            <person name="Zhang Z."/>
            <person name="Yan P."/>
            <person name="Huang S."/>
            <person name="Fei Z."/>
            <person name="Lin K."/>
        </authorList>
    </citation>
    <scope>NUCLEOTIDE SEQUENCE [LARGE SCALE GENOMIC DNA]</scope>
</reference>
<reference evidence="22" key="6">
    <citation type="submission" date="2014-10" db="EMBL/GenBank/DDBJ databases">
        <authorList>
            <person name="Huang S."/>
            <person name="Zhang Z."/>
            <person name="Lin K."/>
            <person name="Zhou Q."/>
        </authorList>
    </citation>
    <scope>NUCLEOTIDE SEQUENCE</scope>
</reference>
<dbReference type="GO" id="GO:0004601">
    <property type="term" value="F:peroxidase activity"/>
    <property type="evidence" value="ECO:0000318"/>
    <property type="project" value="GO_Central"/>
</dbReference>
<comment type="cofactor">
    <cofactor evidence="16 19">
        <name>Ca(2+)</name>
        <dbReference type="ChEBI" id="CHEBI:29108"/>
    </cofactor>
    <text evidence="16 19">Binds 2 calcium ions per subunit.</text>
</comment>
<dbReference type="FunFam" id="1.10.520.10:FF:000001">
    <property type="entry name" value="Peroxidase"/>
    <property type="match status" value="1"/>
</dbReference>
<comment type="catalytic activity">
    <reaction evidence="1 19">
        <text>2 a phenolic donor + H2O2 = 2 a phenolic radical donor + 2 H2O</text>
        <dbReference type="Rhea" id="RHEA:56136"/>
        <dbReference type="ChEBI" id="CHEBI:15377"/>
        <dbReference type="ChEBI" id="CHEBI:16240"/>
        <dbReference type="ChEBI" id="CHEBI:139520"/>
        <dbReference type="ChEBI" id="CHEBI:139521"/>
        <dbReference type="EC" id="1.11.1.7"/>
    </reaction>
</comment>
<proteinExistence type="inferred from homology"/>
<dbReference type="Gene3D" id="1.10.420.10">
    <property type="entry name" value="Peroxidase, domain 2"/>
    <property type="match status" value="1"/>
</dbReference>
<dbReference type="OrthoDB" id="2113341at2759"/>
<name>C7AG76_CUCSA</name>
<evidence type="ECO:0000313" key="23">
    <source>
        <dbReference type="Proteomes" id="UP000029981"/>
    </source>
</evidence>
<evidence type="ECO:0000256" key="11">
    <source>
        <dbReference type="ARBA" id="ARBA00023157"/>
    </source>
</evidence>
<reference evidence="21" key="1">
    <citation type="journal article" date="2009" name="Genetics">
        <title>Molecular isolation of the M gene suggests that a conserved-residue conversion induces the formation of bisexual flowers in cucumber plants.</title>
        <authorList>
            <person name="Li Z."/>
            <person name="Liu S."/>
            <person name="Pan J."/>
            <person name="Zhang Z."/>
            <person name="Tao Q."/>
            <person name="Shi Q."/>
            <person name="Jia Z."/>
            <person name="Zhang W."/>
            <person name="Chen H."/>
            <person name="Si L."/>
            <person name="Zhu L."/>
            <person name="Huang S."/>
            <person name="Cai R."/>
        </authorList>
    </citation>
    <scope>NUCLEOTIDE SEQUENCE</scope>
</reference>
<keyword evidence="19" id="KW-0964">Secreted</keyword>